<accession>A0A2V4API4</accession>
<sequence>MTILVTGATGNIGRMVVDELADGGRPLRALTTNPAKAALPDDVEVFEGYLGRPETLKPALEGVDRLYLAPKPETAETVAGLARQAGVRHVVALSSILAGDADDEYARTFAVIEQAVRDAGLAWTFLRPGAFMENTLDWAPSIRAESVVRAPFPHATDTPIAMRDIAQVAALALTGTGHEGHAYRLSGPEALTIPQQVRAIGEALGREVRYVELSREQARQHWIGEGVEPDVADWLLSGGDDMRTEPEPGFRQATGRTGTTYAEWARRNAAKFR</sequence>
<dbReference type="InterPro" id="IPR016040">
    <property type="entry name" value="NAD(P)-bd_dom"/>
</dbReference>
<dbReference type="InterPro" id="IPR036291">
    <property type="entry name" value="NAD(P)-bd_dom_sf"/>
</dbReference>
<dbReference type="RefSeq" id="WP_112283115.1">
    <property type="nucleotide sequence ID" value="NZ_MASW01000005.1"/>
</dbReference>
<evidence type="ECO:0000313" key="3">
    <source>
        <dbReference type="Proteomes" id="UP000249915"/>
    </source>
</evidence>
<dbReference type="Gene3D" id="3.40.50.720">
    <property type="entry name" value="NAD(P)-binding Rossmann-like Domain"/>
    <property type="match status" value="1"/>
</dbReference>
<dbReference type="Pfam" id="PF13460">
    <property type="entry name" value="NAD_binding_10"/>
    <property type="match status" value="1"/>
</dbReference>
<organism evidence="2 3">
    <name type="scientific">Prauserella muralis</name>
    <dbReference type="NCBI Taxonomy" id="588067"/>
    <lineage>
        <taxon>Bacteria</taxon>
        <taxon>Bacillati</taxon>
        <taxon>Actinomycetota</taxon>
        <taxon>Actinomycetes</taxon>
        <taxon>Pseudonocardiales</taxon>
        <taxon>Pseudonocardiaceae</taxon>
        <taxon>Prauserella</taxon>
    </lineage>
</organism>
<dbReference type="PANTHER" id="PTHR43162:SF1">
    <property type="entry name" value="PRESTALK A DIFFERENTIATION PROTEIN A"/>
    <property type="match status" value="1"/>
</dbReference>
<reference evidence="2 3" key="1">
    <citation type="submission" date="2016-07" db="EMBL/GenBank/DDBJ databases">
        <title>Draft genome sequence of Prauserella muralis DSM 45305, isolated from a mould-covered wall in an indoor environment.</title>
        <authorList>
            <person name="Ruckert C."/>
            <person name="Albersmeier A."/>
            <person name="Jiang C.-L."/>
            <person name="Jiang Y."/>
            <person name="Kalinowski J."/>
            <person name="Schneider O."/>
            <person name="Winkler A."/>
            <person name="Zotchev S.B."/>
        </authorList>
    </citation>
    <scope>NUCLEOTIDE SEQUENCE [LARGE SCALE GENOMIC DNA]</scope>
    <source>
        <strain evidence="2 3">DSM 45305</strain>
    </source>
</reference>
<dbReference type="SUPFAM" id="SSF51735">
    <property type="entry name" value="NAD(P)-binding Rossmann-fold domains"/>
    <property type="match status" value="1"/>
</dbReference>
<comment type="caution">
    <text evidence="2">The sequence shown here is derived from an EMBL/GenBank/DDBJ whole genome shotgun (WGS) entry which is preliminary data.</text>
</comment>
<name>A0A2V4API4_9PSEU</name>
<dbReference type="EMBL" id="MASW01000005">
    <property type="protein sequence ID" value="PXY22512.1"/>
    <property type="molecule type" value="Genomic_DNA"/>
</dbReference>
<gene>
    <name evidence="2" type="ORF">BAY60_21960</name>
</gene>
<dbReference type="InterPro" id="IPR051604">
    <property type="entry name" value="Ergot_Alk_Oxidoreductase"/>
</dbReference>
<dbReference type="Proteomes" id="UP000249915">
    <property type="component" value="Unassembled WGS sequence"/>
</dbReference>
<dbReference type="OrthoDB" id="3207931at2"/>
<protein>
    <recommendedName>
        <fullName evidence="1">NAD(P)-binding domain-containing protein</fullName>
    </recommendedName>
</protein>
<evidence type="ECO:0000313" key="2">
    <source>
        <dbReference type="EMBL" id="PXY22512.1"/>
    </source>
</evidence>
<feature type="domain" description="NAD(P)-binding" evidence="1">
    <location>
        <begin position="7"/>
        <end position="174"/>
    </location>
</feature>
<dbReference type="Gene3D" id="3.90.25.10">
    <property type="entry name" value="UDP-galactose 4-epimerase, domain 1"/>
    <property type="match status" value="1"/>
</dbReference>
<proteinExistence type="predicted"/>
<dbReference type="PANTHER" id="PTHR43162">
    <property type="match status" value="1"/>
</dbReference>
<dbReference type="AlphaFoldDB" id="A0A2V4API4"/>
<evidence type="ECO:0000259" key="1">
    <source>
        <dbReference type="Pfam" id="PF13460"/>
    </source>
</evidence>
<keyword evidence="3" id="KW-1185">Reference proteome</keyword>